<accession>C6C6M9</accession>
<dbReference type="Pfam" id="PF01636">
    <property type="entry name" value="APH"/>
    <property type="match status" value="1"/>
</dbReference>
<feature type="domain" description="Aminoglycoside phosphotransferase" evidence="1">
    <location>
        <begin position="29"/>
        <end position="277"/>
    </location>
</feature>
<proteinExistence type="predicted"/>
<evidence type="ECO:0000259" key="1">
    <source>
        <dbReference type="Pfam" id="PF01636"/>
    </source>
</evidence>
<dbReference type="GO" id="GO:0016740">
    <property type="term" value="F:transferase activity"/>
    <property type="evidence" value="ECO:0007669"/>
    <property type="project" value="UniProtKB-KW"/>
</dbReference>
<dbReference type="RefSeq" id="WP_012763771.1">
    <property type="nucleotide sequence ID" value="NC_012880.1"/>
</dbReference>
<evidence type="ECO:0000313" key="3">
    <source>
        <dbReference type="Proteomes" id="UP000002734"/>
    </source>
</evidence>
<dbReference type="EMBL" id="CP001654">
    <property type="protein sequence ID" value="ACS83948.1"/>
    <property type="molecule type" value="Genomic_DNA"/>
</dbReference>
<sequence length="349" mass="39126">MPVLHPDDDTAALADILRHRYGVAPIMQIERLPIGQGTLNYRVLGAQRQYFMKRYTGQEDLQAETAGIALSETARHAGIPTARVIPNIDGQWIDHSTATALSLWRWSEGAVITHGLQAGHYQEIGAMLGRIHRVFASLPTAGLPRHKPEQWRSTDLGKVQSEVAQLLAILNEKIRNGTADAFDQRGLEALHARQQQLTTFTPLLAGLPALGVQPLHGDYTLVNMLFTGDKISAVLDFRPPALFFRSYELGRIAFSPHMVVNDPNWLNMAKRLITAYREEHPEVPLDDLIFSARVALLQLLKSLYGIKQHYLKPGLIPSDLDNFWALRHRTVGIMLPRLEEIEAVLRQSL</sequence>
<name>C6C6M9_MUSP7</name>
<dbReference type="Proteomes" id="UP000002734">
    <property type="component" value="Chromosome"/>
</dbReference>
<keyword evidence="3" id="KW-1185">Reference proteome</keyword>
<dbReference type="InterPro" id="IPR002575">
    <property type="entry name" value="Aminoglycoside_PTrfase"/>
</dbReference>
<dbReference type="HOGENOM" id="CLU_049317_0_0_6"/>
<dbReference type="InterPro" id="IPR011009">
    <property type="entry name" value="Kinase-like_dom_sf"/>
</dbReference>
<dbReference type="eggNOG" id="COG2334">
    <property type="taxonomic scope" value="Bacteria"/>
</dbReference>
<evidence type="ECO:0000313" key="2">
    <source>
        <dbReference type="EMBL" id="ACS83948.1"/>
    </source>
</evidence>
<dbReference type="AlphaFoldDB" id="C6C6M9"/>
<gene>
    <name evidence="2" type="ordered locus">Dd703_0129</name>
</gene>
<dbReference type="STRING" id="579405.Dd703_0129"/>
<dbReference type="Gene3D" id="3.90.1200.10">
    <property type="match status" value="1"/>
</dbReference>
<protein>
    <submittedName>
        <fullName evidence="2">Aminoglycoside phosphotransferase</fullName>
    </submittedName>
</protein>
<reference evidence="2" key="1">
    <citation type="submission" date="2009-06" db="EMBL/GenBank/DDBJ databases">
        <title>Complete sequence of Dickeya dadantii Ech703.</title>
        <authorList>
            <consortium name="US DOE Joint Genome Institute"/>
            <person name="Lucas S."/>
            <person name="Copeland A."/>
            <person name="Lapidus A."/>
            <person name="Glavina del Rio T."/>
            <person name="Dalin E."/>
            <person name="Tice H."/>
            <person name="Bruce D."/>
            <person name="Goodwin L."/>
            <person name="Pitluck S."/>
            <person name="Chertkov O."/>
            <person name="Brettin T."/>
            <person name="Detter J.C."/>
            <person name="Han C."/>
            <person name="Larimer F."/>
            <person name="Land M."/>
            <person name="Hauser L."/>
            <person name="Kyrpides N."/>
            <person name="Mikhailova N."/>
            <person name="Balakrishnan V."/>
            <person name="Glasner J."/>
            <person name="Perna N.T."/>
        </authorList>
    </citation>
    <scope>NUCLEOTIDE SEQUENCE [LARGE SCALE GENOMIC DNA]</scope>
    <source>
        <strain evidence="2">Ech703</strain>
    </source>
</reference>
<organism evidence="2 3">
    <name type="scientific">Musicola paradisiaca (strain Ech703)</name>
    <name type="common">Dickeya paradisiaca</name>
    <name type="synonym">Dickeya dadantii</name>
    <dbReference type="NCBI Taxonomy" id="579405"/>
    <lineage>
        <taxon>Bacteria</taxon>
        <taxon>Pseudomonadati</taxon>
        <taxon>Pseudomonadota</taxon>
        <taxon>Gammaproteobacteria</taxon>
        <taxon>Enterobacterales</taxon>
        <taxon>Pectobacteriaceae</taxon>
        <taxon>Musicola</taxon>
    </lineage>
</organism>
<dbReference type="KEGG" id="dda:Dd703_0129"/>
<dbReference type="Gene3D" id="3.30.200.20">
    <property type="entry name" value="Phosphorylase Kinase, domain 1"/>
    <property type="match status" value="1"/>
</dbReference>
<dbReference type="SUPFAM" id="SSF56112">
    <property type="entry name" value="Protein kinase-like (PK-like)"/>
    <property type="match status" value="1"/>
</dbReference>